<feature type="domain" description="TonB-dependent receptor plug" evidence="15">
    <location>
        <begin position="42"/>
        <end position="137"/>
    </location>
</feature>
<evidence type="ECO:0000313" key="17">
    <source>
        <dbReference type="Proteomes" id="UP000324760"/>
    </source>
</evidence>
<keyword evidence="5 10" id="KW-0812">Transmembrane</keyword>
<gene>
    <name evidence="16" type="ORF">F0U83_08165</name>
</gene>
<evidence type="ECO:0000256" key="13">
    <source>
        <dbReference type="SAM" id="SignalP"/>
    </source>
</evidence>
<dbReference type="EMBL" id="CP043869">
    <property type="protein sequence ID" value="QEQ96692.1"/>
    <property type="molecule type" value="Genomic_DNA"/>
</dbReference>
<dbReference type="GO" id="GO:0044718">
    <property type="term" value="P:siderophore transmembrane transport"/>
    <property type="evidence" value="ECO:0007669"/>
    <property type="project" value="TreeGrafter"/>
</dbReference>
<dbReference type="RefSeq" id="WP_138987303.1">
    <property type="nucleotide sequence ID" value="NZ_CP043869.1"/>
</dbReference>
<dbReference type="InterPro" id="IPR000531">
    <property type="entry name" value="Beta-barrel_TonB"/>
</dbReference>
<keyword evidence="4 10" id="KW-1134">Transmembrane beta strand</keyword>
<dbReference type="SUPFAM" id="SSF56935">
    <property type="entry name" value="Porins"/>
    <property type="match status" value="1"/>
</dbReference>
<comment type="similarity">
    <text evidence="2 10 12">Belongs to the TonB-dependent receptor family.</text>
</comment>
<feature type="short sequence motif" description="TonB C-terminal box" evidence="11">
    <location>
        <begin position="631"/>
        <end position="648"/>
    </location>
</feature>
<evidence type="ECO:0000256" key="5">
    <source>
        <dbReference type="ARBA" id="ARBA00022692"/>
    </source>
</evidence>
<dbReference type="PANTHER" id="PTHR30069:SF41">
    <property type="entry name" value="HEME_HEMOPEXIN UTILIZATION PROTEIN C"/>
    <property type="match status" value="1"/>
</dbReference>
<keyword evidence="9 10" id="KW-0998">Cell outer membrane</keyword>
<dbReference type="Pfam" id="PF00593">
    <property type="entry name" value="TonB_dep_Rec_b-barrel"/>
    <property type="match status" value="1"/>
</dbReference>
<evidence type="ECO:0000256" key="4">
    <source>
        <dbReference type="ARBA" id="ARBA00022452"/>
    </source>
</evidence>
<dbReference type="GO" id="GO:0009279">
    <property type="term" value="C:cell outer membrane"/>
    <property type="evidence" value="ECO:0007669"/>
    <property type="project" value="UniProtKB-SubCell"/>
</dbReference>
<keyword evidence="7 12" id="KW-0798">TonB box</keyword>
<comment type="subcellular location">
    <subcellularLocation>
        <location evidence="1 10">Cell outer membrane</location>
        <topology evidence="1 10">Multi-pass membrane protein</topology>
    </subcellularLocation>
</comment>
<evidence type="ECO:0000256" key="8">
    <source>
        <dbReference type="ARBA" id="ARBA00023136"/>
    </source>
</evidence>
<dbReference type="Gene3D" id="2.170.130.10">
    <property type="entry name" value="TonB-dependent receptor, plug domain"/>
    <property type="match status" value="1"/>
</dbReference>
<evidence type="ECO:0000256" key="9">
    <source>
        <dbReference type="ARBA" id="ARBA00023237"/>
    </source>
</evidence>
<feature type="domain" description="TonB-dependent receptor-like beta-barrel" evidence="14">
    <location>
        <begin position="228"/>
        <end position="606"/>
    </location>
</feature>
<evidence type="ECO:0000256" key="3">
    <source>
        <dbReference type="ARBA" id="ARBA00022448"/>
    </source>
</evidence>
<dbReference type="InterPro" id="IPR012910">
    <property type="entry name" value="Plug_dom"/>
</dbReference>
<dbReference type="Pfam" id="PF07715">
    <property type="entry name" value="Plug"/>
    <property type="match status" value="1"/>
</dbReference>
<dbReference type="InterPro" id="IPR039426">
    <property type="entry name" value="TonB-dep_rcpt-like"/>
</dbReference>
<dbReference type="GO" id="GO:0015344">
    <property type="term" value="F:siderophore uptake transmembrane transporter activity"/>
    <property type="evidence" value="ECO:0007669"/>
    <property type="project" value="TreeGrafter"/>
</dbReference>
<feature type="chain" id="PRO_5024916322" evidence="13">
    <location>
        <begin position="26"/>
        <end position="648"/>
    </location>
</feature>
<proteinExistence type="inferred from homology"/>
<sequence>MTPASLLKKLPLALAISAASGAVMAEGQAKELQPLEVWATQISSSSEYLGDNDIQLKQADHLSDLMRMLPGVEVGGTHSVVQKISIRSLDDTDLNITIDGANQQAYVYHHAGNLLINPDILKAVDIQVGANSVLTGGLGGNVAFETKDAIDLLQPGQKVGGRIQGQVASNKYFGTSFTGFGRLGENLDFLAYINQVDRDNPDDGKGRESLGNDGKIMNGLLKAGIALTDEQRLEVAYDHYKDEGDYPFRADMGVGTNQAITGDRLYPTDYQRDTFTVGYELDKGDALYLRANLYHNELALKRREDAEEYAVKEGVTKNIGGKVLAETLLEHATFNQTLRYGGEYNLQKTRMYKDGHNKGGEEAARLALYAEDTLDFDGIRITPGLRYNFYDIDATAADKSYNEWTWGLAAEMDLNSQWTLRAAATRLFQGPNLEEAFYADYVNSNNASLKPETGLNREVGIRFRQQQLGGFDEVNVGFTAFHTSINDRIAWSRSGGSWFNQDKVELKGFEASARVEKGSFSALASYSKTDTEDKLTGNPIADQSGDSVSLTVDYTFPQQVTLAWESQWIMEEGHYNKPAYNVHSISARWAPKSVKGLELTAGIENIFDEYYVSHVSRIGESNHPRFGHLVLDDSEPGRNIKLTAAYSF</sequence>
<accession>A0A5P1RBM8</accession>
<dbReference type="Proteomes" id="UP000324760">
    <property type="component" value="Chromosome"/>
</dbReference>
<evidence type="ECO:0000256" key="6">
    <source>
        <dbReference type="ARBA" id="ARBA00022729"/>
    </source>
</evidence>
<dbReference type="PROSITE" id="PS01156">
    <property type="entry name" value="TONB_DEPENDENT_REC_2"/>
    <property type="match status" value="1"/>
</dbReference>
<keyword evidence="6 13" id="KW-0732">Signal</keyword>
<reference evidence="16 17" key="1">
    <citation type="journal article" date="2019" name="Biochem. Eng. J.">
        <title>Metabolic engineering of the marine bacteria Neptunomonas concharum for the production of acetoin and meso-2,3-butanediol from acetate.</title>
        <authorList>
            <person name="Li W."/>
            <person name="Pu N."/>
            <person name="Liu C.-X."/>
            <person name="Yuan Q.-P."/>
            <person name="Li Z.-J."/>
        </authorList>
    </citation>
    <scope>NUCLEOTIDE SEQUENCE [LARGE SCALE GENOMIC DNA]</scope>
    <source>
        <strain evidence="16 17">JCM17730</strain>
    </source>
</reference>
<evidence type="ECO:0000259" key="14">
    <source>
        <dbReference type="Pfam" id="PF00593"/>
    </source>
</evidence>
<evidence type="ECO:0000313" key="16">
    <source>
        <dbReference type="EMBL" id="QEQ96692.1"/>
    </source>
</evidence>
<keyword evidence="3 10" id="KW-0813">Transport</keyword>
<evidence type="ECO:0000256" key="12">
    <source>
        <dbReference type="RuleBase" id="RU003357"/>
    </source>
</evidence>
<dbReference type="AlphaFoldDB" id="A0A5P1RBM8"/>
<keyword evidence="8 10" id="KW-0472">Membrane</keyword>
<dbReference type="CDD" id="cd01347">
    <property type="entry name" value="ligand_gated_channel"/>
    <property type="match status" value="1"/>
</dbReference>
<protein>
    <submittedName>
        <fullName evidence="16">TonB-dependent receptor</fullName>
    </submittedName>
</protein>
<dbReference type="Gene3D" id="2.40.170.20">
    <property type="entry name" value="TonB-dependent receptor, beta-barrel domain"/>
    <property type="match status" value="1"/>
</dbReference>
<evidence type="ECO:0000256" key="11">
    <source>
        <dbReference type="PROSITE-ProRule" id="PRU10144"/>
    </source>
</evidence>
<dbReference type="InterPro" id="IPR037066">
    <property type="entry name" value="Plug_dom_sf"/>
</dbReference>
<dbReference type="InterPro" id="IPR010917">
    <property type="entry name" value="TonB_rcpt_CS"/>
</dbReference>
<evidence type="ECO:0000259" key="15">
    <source>
        <dbReference type="Pfam" id="PF07715"/>
    </source>
</evidence>
<keyword evidence="16" id="KW-0675">Receptor</keyword>
<evidence type="ECO:0000256" key="7">
    <source>
        <dbReference type="ARBA" id="ARBA00023077"/>
    </source>
</evidence>
<feature type="signal peptide" evidence="13">
    <location>
        <begin position="1"/>
        <end position="25"/>
    </location>
</feature>
<evidence type="ECO:0000256" key="1">
    <source>
        <dbReference type="ARBA" id="ARBA00004571"/>
    </source>
</evidence>
<keyword evidence="17" id="KW-1185">Reference proteome</keyword>
<dbReference type="OrthoDB" id="9760494at2"/>
<dbReference type="PROSITE" id="PS52016">
    <property type="entry name" value="TONB_DEPENDENT_REC_3"/>
    <property type="match status" value="1"/>
</dbReference>
<dbReference type="InterPro" id="IPR036942">
    <property type="entry name" value="Beta-barrel_TonB_sf"/>
</dbReference>
<dbReference type="KEGG" id="ncu:F0U83_08165"/>
<organism evidence="16 17">
    <name type="scientific">Neptunomonas concharum</name>
    <dbReference type="NCBI Taxonomy" id="1031538"/>
    <lineage>
        <taxon>Bacteria</taxon>
        <taxon>Pseudomonadati</taxon>
        <taxon>Pseudomonadota</taxon>
        <taxon>Gammaproteobacteria</taxon>
        <taxon>Oceanospirillales</taxon>
        <taxon>Oceanospirillaceae</taxon>
        <taxon>Neptunomonas</taxon>
    </lineage>
</organism>
<dbReference type="PANTHER" id="PTHR30069">
    <property type="entry name" value="TONB-DEPENDENT OUTER MEMBRANE RECEPTOR"/>
    <property type="match status" value="1"/>
</dbReference>
<evidence type="ECO:0000256" key="2">
    <source>
        <dbReference type="ARBA" id="ARBA00009810"/>
    </source>
</evidence>
<evidence type="ECO:0000256" key="10">
    <source>
        <dbReference type="PROSITE-ProRule" id="PRU01360"/>
    </source>
</evidence>
<name>A0A5P1RBM8_9GAMM</name>